<evidence type="ECO:0000313" key="2">
    <source>
        <dbReference type="Proteomes" id="UP000324222"/>
    </source>
</evidence>
<comment type="caution">
    <text evidence="1">The sequence shown here is derived from an EMBL/GenBank/DDBJ whole genome shotgun (WGS) entry which is preliminary data.</text>
</comment>
<keyword evidence="2" id="KW-1185">Reference proteome</keyword>
<dbReference type="EMBL" id="VSRR010005792">
    <property type="protein sequence ID" value="MPC43357.1"/>
    <property type="molecule type" value="Genomic_DNA"/>
</dbReference>
<dbReference type="Proteomes" id="UP000324222">
    <property type="component" value="Unassembled WGS sequence"/>
</dbReference>
<gene>
    <name evidence="1" type="ORF">E2C01_037002</name>
</gene>
<dbReference type="AlphaFoldDB" id="A0A5B7FCS4"/>
<sequence length="84" mass="9630">MRINMKRKQLIKVIRPMCPPSLFLSNFQGQYSFRCHEGRLQEGPVLSVGPPHHCSKVTQLQKLLWGIKIVKTVAINLLTSIDPY</sequence>
<organism evidence="1 2">
    <name type="scientific">Portunus trituberculatus</name>
    <name type="common">Swimming crab</name>
    <name type="synonym">Neptunus trituberculatus</name>
    <dbReference type="NCBI Taxonomy" id="210409"/>
    <lineage>
        <taxon>Eukaryota</taxon>
        <taxon>Metazoa</taxon>
        <taxon>Ecdysozoa</taxon>
        <taxon>Arthropoda</taxon>
        <taxon>Crustacea</taxon>
        <taxon>Multicrustacea</taxon>
        <taxon>Malacostraca</taxon>
        <taxon>Eumalacostraca</taxon>
        <taxon>Eucarida</taxon>
        <taxon>Decapoda</taxon>
        <taxon>Pleocyemata</taxon>
        <taxon>Brachyura</taxon>
        <taxon>Eubrachyura</taxon>
        <taxon>Portunoidea</taxon>
        <taxon>Portunidae</taxon>
        <taxon>Portuninae</taxon>
        <taxon>Portunus</taxon>
    </lineage>
</organism>
<accession>A0A5B7FCS4</accession>
<name>A0A5B7FCS4_PORTR</name>
<reference evidence="1 2" key="1">
    <citation type="submission" date="2019-05" db="EMBL/GenBank/DDBJ databases">
        <title>Another draft genome of Portunus trituberculatus and its Hox gene families provides insights of decapod evolution.</title>
        <authorList>
            <person name="Jeong J.-H."/>
            <person name="Song I."/>
            <person name="Kim S."/>
            <person name="Choi T."/>
            <person name="Kim D."/>
            <person name="Ryu S."/>
            <person name="Kim W."/>
        </authorList>
    </citation>
    <scope>NUCLEOTIDE SEQUENCE [LARGE SCALE GENOMIC DNA]</scope>
    <source>
        <tissue evidence="1">Muscle</tissue>
    </source>
</reference>
<proteinExistence type="predicted"/>
<evidence type="ECO:0000313" key="1">
    <source>
        <dbReference type="EMBL" id="MPC43357.1"/>
    </source>
</evidence>
<protein>
    <submittedName>
        <fullName evidence="1">Uncharacterized protein</fullName>
    </submittedName>
</protein>